<evidence type="ECO:0008006" key="3">
    <source>
        <dbReference type="Google" id="ProtNLM"/>
    </source>
</evidence>
<dbReference type="Gene3D" id="3.20.20.140">
    <property type="entry name" value="Metal-dependent hydrolases"/>
    <property type="match status" value="1"/>
</dbReference>
<dbReference type="EMBL" id="WSRR01000005">
    <property type="protein sequence ID" value="MVX60585.1"/>
    <property type="molecule type" value="Genomic_DNA"/>
</dbReference>
<dbReference type="Gene3D" id="3.40.50.300">
    <property type="entry name" value="P-loop containing nucleotide triphosphate hydrolases"/>
    <property type="match status" value="1"/>
</dbReference>
<proteinExistence type="predicted"/>
<comment type="caution">
    <text evidence="1">The sequence shown here is derived from an EMBL/GenBank/DDBJ whole genome shotgun (WGS) entry which is preliminary data.</text>
</comment>
<dbReference type="InterPro" id="IPR016195">
    <property type="entry name" value="Pol/histidinol_Pase-like"/>
</dbReference>
<dbReference type="Proteomes" id="UP000463388">
    <property type="component" value="Unassembled WGS sequence"/>
</dbReference>
<dbReference type="AlphaFoldDB" id="A0A6N8JL11"/>
<gene>
    <name evidence="1" type="ORF">GKZ27_03800</name>
</gene>
<keyword evidence="2" id="KW-1185">Reference proteome</keyword>
<dbReference type="SUPFAM" id="SSF52540">
    <property type="entry name" value="P-loop containing nucleoside triphosphate hydrolases"/>
    <property type="match status" value="1"/>
</dbReference>
<dbReference type="OrthoDB" id="9791620at2"/>
<dbReference type="SUPFAM" id="SSF89550">
    <property type="entry name" value="PHP domain-like"/>
    <property type="match status" value="1"/>
</dbReference>
<reference evidence="1 2" key="1">
    <citation type="submission" date="2019-12" db="EMBL/GenBank/DDBJ databases">
        <title>Microbes associate with the intestines of laboratory mice.</title>
        <authorList>
            <person name="Navarre W."/>
            <person name="Wong E."/>
        </authorList>
    </citation>
    <scope>NUCLEOTIDE SEQUENCE [LARGE SCALE GENOMIC DNA]</scope>
    <source>
        <strain evidence="1 2">NM66_B29</strain>
    </source>
</reference>
<sequence>MANERLTEGTFKKCDMHVHSSSCYSRSYDESAFLSSVLNCDLDILAVTDHNSIDVELLTRLRPALAEKGKALIGGVEINVKLKRETIDAYHLVLGNGKKGEYFHAIVWYALDNAADMSAIVDELFIAAILSADNHDGLNEEDLRILPRKQFSKKTEGTAIYLEDFQEKAASIPHFFIPHENKDRSLSDYLPNGPRSSPLYANQRYKDRLFYYSHAMAVEGGEKSRKHITEGLAQELNTTVASLLFSDAKIVAEIGSKYTWIDFDGDLDSLLLAISDPESRIKTSDEHSTPPQSNTTMFLESVTFNTLGAGKTEGGHEITLQFSPGYNGIVGSRGSGKSLLACLLAGRGLDTYAQLVDKDSVKFKTFGGIPTGNHPKCLYLAQGELERIYADGSYEEIPFLREHVTPLREIAEEETTSARERLSQVFELEKRLLTAFREKYGSGLVRLDYLEMEMPSGVTIASPIIPQKDFPKVDRVKEAIDRAVESLQAAETAVGATTLKSSYPENATLFDALEGEIRATEEVMRAATASANRLARLLGAVNEKWFDRREQLVSMFVATLSEHNRASDATTLTQYNQQASEAASFLDDLLELRWFLMYLNDEAKAAYEKMHRPINPLELSNGEESIVISLVHSEGDSFEDKVTALLSVSSCRSQQALVEGLLCQDDKMRLHGLFNGTKFRACKNKDYSAHHAKFFELLEESINGSSELETEITIDGKPIASMSPGTKAQALLKLFLNDGVTSGEWAYIVLDQPEDNLDVATIKDFLIDRLKKLKLNIQFFVVSHSAPVIVNGDARTVIVCENDDGAIGYTHGAMNEAPVKQSIADVLDGGERYLKMRLNKYNFQIGDGR</sequence>
<evidence type="ECO:0000313" key="2">
    <source>
        <dbReference type="Proteomes" id="UP000463388"/>
    </source>
</evidence>
<evidence type="ECO:0000313" key="1">
    <source>
        <dbReference type="EMBL" id="MVX60585.1"/>
    </source>
</evidence>
<accession>A0A6N8JL11</accession>
<protein>
    <recommendedName>
        <fullName evidence="3">AAA family ATPase</fullName>
    </recommendedName>
</protein>
<dbReference type="InterPro" id="IPR027417">
    <property type="entry name" value="P-loop_NTPase"/>
</dbReference>
<name>A0A6N8JL11_9ACTN</name>
<organism evidence="1 2">
    <name type="scientific">Adlercreutzia mucosicola</name>
    <dbReference type="NCBI Taxonomy" id="580026"/>
    <lineage>
        <taxon>Bacteria</taxon>
        <taxon>Bacillati</taxon>
        <taxon>Actinomycetota</taxon>
        <taxon>Coriobacteriia</taxon>
        <taxon>Eggerthellales</taxon>
        <taxon>Eggerthellaceae</taxon>
        <taxon>Adlercreutzia</taxon>
    </lineage>
</organism>